<dbReference type="Pfam" id="PF00155">
    <property type="entry name" value="Aminotran_1_2"/>
    <property type="match status" value="1"/>
</dbReference>
<dbReference type="PANTHER" id="PTHR46383:SF2">
    <property type="entry name" value="AMINOTRANSFERASE"/>
    <property type="match status" value="1"/>
</dbReference>
<sequence>MSISQIGRSIKASPTLALNEKAAILRQKGDPVIHLGGGEPKSKAPLDAIVAAAAHLNSGEIRYAPADGIPDLKKAIIRYTEENYGRLVAPENVMASGGAKQAIMVALQAIVNPQEEVIFPSPYWVSYPDMVKLCGGIPVPVVPEDGTFYPRIEDIEQRIGSYTKAIIINSPNNPSGAMYSEEFIAAVVELCEKRDIYLIMDDIYHKLIFDGKKQINPLKYAKKPLEESNMILINGVSKAYAMTGFRIGWAVANRKLIEVMTNIQGHQTSGPSVLLQKAAVGALNGIQSGIENLRVTLENNRNIMMARLKSFNGVHVTVPDGTFYCLADFSNYEKSSQKLSAMLIDKVQVLTVPGVEFGMEGHLRLSYCGSVKDITEGIERMKWALDPNSPNELYIGDRKLVRDWS</sequence>
<evidence type="ECO:0000313" key="7">
    <source>
        <dbReference type="EMBL" id="KUG24735.1"/>
    </source>
</evidence>
<comment type="similarity">
    <text evidence="2">Belongs to the class-I pyridoxal-phosphate-dependent aminotransferase family.</text>
</comment>
<protein>
    <submittedName>
        <fullName evidence="7">Aspartate aminotransferase</fullName>
        <ecNumber evidence="7">2.6.1.1</ecNumber>
    </submittedName>
</protein>
<proteinExistence type="inferred from homology"/>
<organism evidence="7">
    <name type="scientific">hydrocarbon metagenome</name>
    <dbReference type="NCBI Taxonomy" id="938273"/>
    <lineage>
        <taxon>unclassified sequences</taxon>
        <taxon>metagenomes</taxon>
        <taxon>ecological metagenomes</taxon>
    </lineage>
</organism>
<evidence type="ECO:0000256" key="2">
    <source>
        <dbReference type="ARBA" id="ARBA00007441"/>
    </source>
</evidence>
<dbReference type="InterPro" id="IPR015421">
    <property type="entry name" value="PyrdxlP-dep_Trfase_major"/>
</dbReference>
<dbReference type="EMBL" id="LNQE01000827">
    <property type="protein sequence ID" value="KUG24735.1"/>
    <property type="molecule type" value="Genomic_DNA"/>
</dbReference>
<dbReference type="InterPro" id="IPR050596">
    <property type="entry name" value="AspAT/PAT-like"/>
</dbReference>
<dbReference type="PROSITE" id="PS00105">
    <property type="entry name" value="AA_TRANSFER_CLASS_1"/>
    <property type="match status" value="1"/>
</dbReference>
<dbReference type="AlphaFoldDB" id="A0A0W8FUZ7"/>
<dbReference type="InterPro" id="IPR004838">
    <property type="entry name" value="NHTrfase_class1_PyrdxlP-BS"/>
</dbReference>
<keyword evidence="4 7" id="KW-0808">Transferase</keyword>
<accession>A0A0W8FUZ7</accession>
<dbReference type="PANTHER" id="PTHR46383">
    <property type="entry name" value="ASPARTATE AMINOTRANSFERASE"/>
    <property type="match status" value="1"/>
</dbReference>
<evidence type="ECO:0000256" key="3">
    <source>
        <dbReference type="ARBA" id="ARBA00022576"/>
    </source>
</evidence>
<evidence type="ECO:0000256" key="4">
    <source>
        <dbReference type="ARBA" id="ARBA00022679"/>
    </source>
</evidence>
<evidence type="ECO:0000259" key="6">
    <source>
        <dbReference type="Pfam" id="PF00155"/>
    </source>
</evidence>
<comment type="caution">
    <text evidence="7">The sequence shown here is derived from an EMBL/GenBank/DDBJ whole genome shotgun (WGS) entry which is preliminary data.</text>
</comment>
<dbReference type="GO" id="GO:0006520">
    <property type="term" value="P:amino acid metabolic process"/>
    <property type="evidence" value="ECO:0007669"/>
    <property type="project" value="InterPro"/>
</dbReference>
<dbReference type="GO" id="GO:0004069">
    <property type="term" value="F:L-aspartate:2-oxoglutarate aminotransferase activity"/>
    <property type="evidence" value="ECO:0007669"/>
    <property type="project" value="UniProtKB-EC"/>
</dbReference>
<dbReference type="CDD" id="cd00609">
    <property type="entry name" value="AAT_like"/>
    <property type="match status" value="1"/>
</dbReference>
<dbReference type="GO" id="GO:0030170">
    <property type="term" value="F:pyridoxal phosphate binding"/>
    <property type="evidence" value="ECO:0007669"/>
    <property type="project" value="InterPro"/>
</dbReference>
<dbReference type="InterPro" id="IPR015422">
    <property type="entry name" value="PyrdxlP-dep_Trfase_small"/>
</dbReference>
<feature type="domain" description="Aminotransferase class I/classII large" evidence="6">
    <location>
        <begin position="31"/>
        <end position="380"/>
    </location>
</feature>
<dbReference type="InterPro" id="IPR015424">
    <property type="entry name" value="PyrdxlP-dep_Trfase"/>
</dbReference>
<dbReference type="Gene3D" id="3.40.640.10">
    <property type="entry name" value="Type I PLP-dependent aspartate aminotransferase-like (Major domain)"/>
    <property type="match status" value="1"/>
</dbReference>
<evidence type="ECO:0000256" key="1">
    <source>
        <dbReference type="ARBA" id="ARBA00001933"/>
    </source>
</evidence>
<evidence type="ECO:0000256" key="5">
    <source>
        <dbReference type="ARBA" id="ARBA00022898"/>
    </source>
</evidence>
<dbReference type="SUPFAM" id="SSF53383">
    <property type="entry name" value="PLP-dependent transferases"/>
    <property type="match status" value="1"/>
</dbReference>
<dbReference type="Gene3D" id="3.90.1150.10">
    <property type="entry name" value="Aspartate Aminotransferase, domain 1"/>
    <property type="match status" value="1"/>
</dbReference>
<dbReference type="EC" id="2.6.1.1" evidence="7"/>
<gene>
    <name evidence="7" type="ORF">ASZ90_005454</name>
</gene>
<keyword evidence="5" id="KW-0663">Pyridoxal phosphate</keyword>
<keyword evidence="3 7" id="KW-0032">Aminotransferase</keyword>
<name>A0A0W8FUZ7_9ZZZZ</name>
<dbReference type="InterPro" id="IPR004839">
    <property type="entry name" value="Aminotransferase_I/II_large"/>
</dbReference>
<comment type="cofactor">
    <cofactor evidence="1">
        <name>pyridoxal 5'-phosphate</name>
        <dbReference type="ChEBI" id="CHEBI:597326"/>
    </cofactor>
</comment>
<reference evidence="7" key="1">
    <citation type="journal article" date="2015" name="Proc. Natl. Acad. Sci. U.S.A.">
        <title>Networks of energetic and metabolic interactions define dynamics in microbial communities.</title>
        <authorList>
            <person name="Embree M."/>
            <person name="Liu J.K."/>
            <person name="Al-Bassam M.M."/>
            <person name="Zengler K."/>
        </authorList>
    </citation>
    <scope>NUCLEOTIDE SEQUENCE</scope>
</reference>